<gene>
    <name evidence="3" type="primary">LOC107016753</name>
</gene>
<accession>A0ABM1GL09</accession>
<name>A0ABM1GL09_SOLPN</name>
<evidence type="ECO:0000256" key="1">
    <source>
        <dbReference type="SAM" id="MobiDB-lite"/>
    </source>
</evidence>
<evidence type="ECO:0000313" key="3">
    <source>
        <dbReference type="RefSeq" id="XP_015072612.1"/>
    </source>
</evidence>
<feature type="compositionally biased region" description="Low complexity" evidence="1">
    <location>
        <begin position="49"/>
        <end position="59"/>
    </location>
</feature>
<feature type="compositionally biased region" description="Polar residues" evidence="1">
    <location>
        <begin position="71"/>
        <end position="86"/>
    </location>
</feature>
<reference evidence="2" key="1">
    <citation type="journal article" date="2014" name="Nat. Genet.">
        <title>The genome of the stress-tolerant wild tomato species Solanum pennellii.</title>
        <authorList>
            <person name="Bolger A."/>
            <person name="Scossa F."/>
            <person name="Bolger M.E."/>
            <person name="Lanz C."/>
            <person name="Maumus F."/>
            <person name="Tohge T."/>
            <person name="Quesneville H."/>
            <person name="Alseekh S."/>
            <person name="Sorensen I."/>
            <person name="Lichtenstein G."/>
            <person name="Fich E.A."/>
            <person name="Conte M."/>
            <person name="Keller H."/>
            <person name="Schneeberger K."/>
            <person name="Schwacke R."/>
            <person name="Ofner I."/>
            <person name="Vrebalov J."/>
            <person name="Xu Y."/>
            <person name="Osorio S."/>
            <person name="Aflitos S.A."/>
            <person name="Schijlen E."/>
            <person name="Jimenez-Gomez J.M."/>
            <person name="Ryngajllo M."/>
            <person name="Kimura S."/>
            <person name="Kumar R."/>
            <person name="Koenig D."/>
            <person name="Headland L.R."/>
            <person name="Maloof J.N."/>
            <person name="Sinha N."/>
            <person name="van Ham R.C."/>
            <person name="Lankhorst R.K."/>
            <person name="Mao L."/>
            <person name="Vogel A."/>
            <person name="Arsova B."/>
            <person name="Panstruga R."/>
            <person name="Fei Z."/>
            <person name="Rose J.K."/>
            <person name="Zamir D."/>
            <person name="Carrari F."/>
            <person name="Giovannoni J.J."/>
            <person name="Weigel D."/>
            <person name="Usadel B."/>
            <person name="Fernie A.R."/>
        </authorList>
    </citation>
    <scope>NUCLEOTIDE SEQUENCE [LARGE SCALE GENOMIC DNA]</scope>
    <source>
        <strain evidence="2">cv. LA0716</strain>
    </source>
</reference>
<reference evidence="3" key="2">
    <citation type="submission" date="2025-08" db="UniProtKB">
        <authorList>
            <consortium name="RefSeq"/>
        </authorList>
    </citation>
    <scope>IDENTIFICATION</scope>
</reference>
<organism evidence="2 3">
    <name type="scientific">Solanum pennellii</name>
    <name type="common">Tomato</name>
    <name type="synonym">Lycopersicon pennellii</name>
    <dbReference type="NCBI Taxonomy" id="28526"/>
    <lineage>
        <taxon>Eukaryota</taxon>
        <taxon>Viridiplantae</taxon>
        <taxon>Streptophyta</taxon>
        <taxon>Embryophyta</taxon>
        <taxon>Tracheophyta</taxon>
        <taxon>Spermatophyta</taxon>
        <taxon>Magnoliopsida</taxon>
        <taxon>eudicotyledons</taxon>
        <taxon>Gunneridae</taxon>
        <taxon>Pentapetalae</taxon>
        <taxon>asterids</taxon>
        <taxon>lamiids</taxon>
        <taxon>Solanales</taxon>
        <taxon>Solanaceae</taxon>
        <taxon>Solanoideae</taxon>
        <taxon>Solaneae</taxon>
        <taxon>Solanum</taxon>
        <taxon>Solanum subgen. Lycopersicon</taxon>
    </lineage>
</organism>
<dbReference type="RefSeq" id="XP_015072612.1">
    <property type="nucleotide sequence ID" value="XM_015217126.1"/>
</dbReference>
<dbReference type="GeneID" id="107016753"/>
<feature type="region of interest" description="Disordered" evidence="1">
    <location>
        <begin position="126"/>
        <end position="167"/>
    </location>
</feature>
<sequence length="167" mass="17890">MVKDMRSRMSLFVAGLCRSLSKEDRVSMLIRDMVILRLMIYVQQKLKGPTPSSSSAPAPKNNGEYYRQRSRVNPSYSQGSMAQSGSKPPACAKCGRNHSVVCCEGSADFFKCSLTGHFMRECPENMQGNGSGGNKAQSSSVSPPDRAAPRGATSGAGGGTNRLYAVN</sequence>
<feature type="region of interest" description="Disordered" evidence="1">
    <location>
        <begin position="47"/>
        <end position="89"/>
    </location>
</feature>
<protein>
    <submittedName>
        <fullName evidence="3">Uncharacterized protein LOC107016753</fullName>
    </submittedName>
</protein>
<dbReference type="Proteomes" id="UP000694930">
    <property type="component" value="Chromosome 4"/>
</dbReference>
<keyword evidence="2" id="KW-1185">Reference proteome</keyword>
<evidence type="ECO:0000313" key="2">
    <source>
        <dbReference type="Proteomes" id="UP000694930"/>
    </source>
</evidence>
<proteinExistence type="predicted"/>